<protein>
    <submittedName>
        <fullName evidence="1">Uncharacterized protein</fullName>
    </submittedName>
</protein>
<accession>A0ABQ9FE44</accession>
<sequence length="168" mass="19435">MSLLSRDKYFVSLPEEDIPERYHYRHNRRVQPLVLVPEKGYTIVHDNYSIYAGVHGYDNDIADMHPFFIAMGPMFIGGRAIETFNIVDIYPMLCYILQVQPAPNNGSLGNVRFLIKEEEVVQPTFVVCDGFFIWSWRRRDSISDGSPCARVPLLQQGEEDDDMEEDEV</sequence>
<dbReference type="PANTHER" id="PTHR10151">
    <property type="entry name" value="ECTONUCLEOTIDE PYROPHOSPHATASE/PHOSPHODIESTERASE"/>
    <property type="match status" value="1"/>
</dbReference>
<proteinExistence type="predicted"/>
<reference evidence="1 2" key="1">
    <citation type="submission" date="2022-12" db="EMBL/GenBank/DDBJ databases">
        <title>Chromosome-level genome of Tegillarca granosa.</title>
        <authorList>
            <person name="Kim J."/>
        </authorList>
    </citation>
    <scope>NUCLEOTIDE SEQUENCE [LARGE SCALE GENOMIC DNA]</scope>
    <source>
        <strain evidence="1">Teg-2019</strain>
        <tissue evidence="1">Adductor muscle</tissue>
    </source>
</reference>
<dbReference type="PANTHER" id="PTHR10151:SF120">
    <property type="entry name" value="BIS(5'-ADENOSYL)-TRIPHOSPHATASE"/>
    <property type="match status" value="1"/>
</dbReference>
<keyword evidence="2" id="KW-1185">Reference proteome</keyword>
<dbReference type="Pfam" id="PF01663">
    <property type="entry name" value="Phosphodiest"/>
    <property type="match status" value="1"/>
</dbReference>
<dbReference type="SUPFAM" id="SSF53649">
    <property type="entry name" value="Alkaline phosphatase-like"/>
    <property type="match status" value="1"/>
</dbReference>
<dbReference type="InterPro" id="IPR017850">
    <property type="entry name" value="Alkaline_phosphatase_core_sf"/>
</dbReference>
<dbReference type="Gene3D" id="3.40.720.10">
    <property type="entry name" value="Alkaline Phosphatase, subunit A"/>
    <property type="match status" value="1"/>
</dbReference>
<name>A0ABQ9FE44_TEGGR</name>
<evidence type="ECO:0000313" key="1">
    <source>
        <dbReference type="EMBL" id="KAJ8315594.1"/>
    </source>
</evidence>
<organism evidence="1 2">
    <name type="scientific">Tegillarca granosa</name>
    <name type="common">Malaysian cockle</name>
    <name type="synonym">Anadara granosa</name>
    <dbReference type="NCBI Taxonomy" id="220873"/>
    <lineage>
        <taxon>Eukaryota</taxon>
        <taxon>Metazoa</taxon>
        <taxon>Spiralia</taxon>
        <taxon>Lophotrochozoa</taxon>
        <taxon>Mollusca</taxon>
        <taxon>Bivalvia</taxon>
        <taxon>Autobranchia</taxon>
        <taxon>Pteriomorphia</taxon>
        <taxon>Arcoida</taxon>
        <taxon>Arcoidea</taxon>
        <taxon>Arcidae</taxon>
        <taxon>Tegillarca</taxon>
    </lineage>
</organism>
<dbReference type="Proteomes" id="UP001217089">
    <property type="component" value="Unassembled WGS sequence"/>
</dbReference>
<comment type="caution">
    <text evidence="1">The sequence shown here is derived from an EMBL/GenBank/DDBJ whole genome shotgun (WGS) entry which is preliminary data.</text>
</comment>
<gene>
    <name evidence="1" type="ORF">KUTeg_007744</name>
</gene>
<evidence type="ECO:0000313" key="2">
    <source>
        <dbReference type="Proteomes" id="UP001217089"/>
    </source>
</evidence>
<dbReference type="EMBL" id="JARBDR010000337">
    <property type="protein sequence ID" value="KAJ8315594.1"/>
    <property type="molecule type" value="Genomic_DNA"/>
</dbReference>
<dbReference type="InterPro" id="IPR002591">
    <property type="entry name" value="Phosphodiest/P_Trfase"/>
</dbReference>